<organism evidence="2 3">
    <name type="scientific">Sinorhizobium sojae CCBAU 05684</name>
    <dbReference type="NCBI Taxonomy" id="716928"/>
    <lineage>
        <taxon>Bacteria</taxon>
        <taxon>Pseudomonadati</taxon>
        <taxon>Pseudomonadota</taxon>
        <taxon>Alphaproteobacteria</taxon>
        <taxon>Hyphomicrobiales</taxon>
        <taxon>Rhizobiaceae</taxon>
        <taxon>Sinorhizobium/Ensifer group</taxon>
        <taxon>Sinorhizobium</taxon>
    </lineage>
</organism>
<dbReference type="EMBL" id="CP023067">
    <property type="protein sequence ID" value="ASY62466.1"/>
    <property type="molecule type" value="Genomic_DNA"/>
</dbReference>
<keyword evidence="1" id="KW-0812">Transmembrane</keyword>
<keyword evidence="3" id="KW-1185">Reference proteome</keyword>
<accession>A0A249P9C7</accession>
<dbReference type="KEGG" id="esj:SJ05684_c10080"/>
<gene>
    <name evidence="2" type="ORF">SJ05684_c10080</name>
</gene>
<sequence>MIERVNIEGQWREITLEEWHADVEKWDEDRRRSILFYAAMGFRLQGFVAGVIACAVALYFL</sequence>
<dbReference type="STRING" id="716928.GCA_000261485_04773"/>
<protein>
    <submittedName>
        <fullName evidence="2">Uncharacterized protein</fullName>
    </submittedName>
</protein>
<dbReference type="RefSeq" id="WP_034858577.1">
    <property type="nucleotide sequence ID" value="NZ_AJQT01000109.1"/>
</dbReference>
<proteinExistence type="predicted"/>
<evidence type="ECO:0000313" key="2">
    <source>
        <dbReference type="EMBL" id="ASY62466.1"/>
    </source>
</evidence>
<dbReference type="AlphaFoldDB" id="A0A249P9C7"/>
<keyword evidence="1" id="KW-0472">Membrane</keyword>
<evidence type="ECO:0000256" key="1">
    <source>
        <dbReference type="SAM" id="Phobius"/>
    </source>
</evidence>
<keyword evidence="1" id="KW-1133">Transmembrane helix</keyword>
<name>A0A249P9C7_9HYPH</name>
<dbReference type="Proteomes" id="UP000217211">
    <property type="component" value="Chromosome"/>
</dbReference>
<evidence type="ECO:0000313" key="3">
    <source>
        <dbReference type="Proteomes" id="UP000217211"/>
    </source>
</evidence>
<reference evidence="2 3" key="1">
    <citation type="submission" date="2017-08" db="EMBL/GenBank/DDBJ databases">
        <title>Multipartite genome sequences of Sinorhizobium species nodulating soybeans.</title>
        <authorList>
            <person name="Tian C.F."/>
        </authorList>
    </citation>
    <scope>NUCLEOTIDE SEQUENCE [LARGE SCALE GENOMIC DNA]</scope>
    <source>
        <strain evidence="2 3">CCBAU 05684</strain>
    </source>
</reference>
<feature type="transmembrane region" description="Helical" evidence="1">
    <location>
        <begin position="34"/>
        <end position="60"/>
    </location>
</feature>